<dbReference type="SUPFAM" id="SSF55124">
    <property type="entry name" value="Nitrite/Sulfite reductase N-terminal domain-like"/>
    <property type="match status" value="1"/>
</dbReference>
<dbReference type="PANTHER" id="PTHR32439:SF9">
    <property type="entry name" value="BLR3264 PROTEIN"/>
    <property type="match status" value="1"/>
</dbReference>
<keyword evidence="10" id="KW-1185">Reference proteome</keyword>
<dbReference type="EC" id="1.14.13.83" evidence="9"/>
<keyword evidence="6" id="KW-0411">Iron-sulfur</keyword>
<keyword evidence="3" id="KW-0479">Metal-binding</keyword>
<dbReference type="NCBIfam" id="TIGR02435">
    <property type="entry name" value="CobG"/>
    <property type="match status" value="1"/>
</dbReference>
<dbReference type="SUPFAM" id="SSF56014">
    <property type="entry name" value="Nitrite and sulphite reductase 4Fe-4S domain-like"/>
    <property type="match status" value="1"/>
</dbReference>
<dbReference type="GO" id="GO:0043818">
    <property type="term" value="F:precorrin-3B synthase activity"/>
    <property type="evidence" value="ECO:0007669"/>
    <property type="project" value="UniProtKB-EC"/>
</dbReference>
<evidence type="ECO:0000256" key="4">
    <source>
        <dbReference type="ARBA" id="ARBA00023002"/>
    </source>
</evidence>
<dbReference type="Gene3D" id="3.90.480.20">
    <property type="match status" value="1"/>
</dbReference>
<organism evidence="9 10">
    <name type="scientific">Defluviimonas salinarum</name>
    <dbReference type="NCBI Taxonomy" id="2992147"/>
    <lineage>
        <taxon>Bacteria</taxon>
        <taxon>Pseudomonadati</taxon>
        <taxon>Pseudomonadota</taxon>
        <taxon>Alphaproteobacteria</taxon>
        <taxon>Rhodobacterales</taxon>
        <taxon>Paracoccaceae</taxon>
        <taxon>Albidovulum</taxon>
    </lineage>
</organism>
<evidence type="ECO:0000256" key="1">
    <source>
        <dbReference type="ARBA" id="ARBA00022485"/>
    </source>
</evidence>
<evidence type="ECO:0000313" key="10">
    <source>
        <dbReference type="Proteomes" id="UP001207582"/>
    </source>
</evidence>
<dbReference type="RefSeq" id="WP_264771900.1">
    <property type="nucleotide sequence ID" value="NZ_JAPDOG010000008.1"/>
</dbReference>
<keyword evidence="1" id="KW-0004">4Fe-4S</keyword>
<feature type="region of interest" description="Disordered" evidence="7">
    <location>
        <begin position="362"/>
        <end position="392"/>
    </location>
</feature>
<dbReference type="InterPro" id="IPR051329">
    <property type="entry name" value="NIR_SIR_4Fe-4S"/>
</dbReference>
<feature type="compositionally biased region" description="Low complexity" evidence="7">
    <location>
        <begin position="375"/>
        <end position="386"/>
    </location>
</feature>
<evidence type="ECO:0000256" key="7">
    <source>
        <dbReference type="SAM" id="MobiDB-lite"/>
    </source>
</evidence>
<feature type="domain" description="Nitrite/Sulfite reductase ferredoxin-like" evidence="8">
    <location>
        <begin position="16"/>
        <end position="81"/>
    </location>
</feature>
<dbReference type="Pfam" id="PF03460">
    <property type="entry name" value="NIR_SIR_ferr"/>
    <property type="match status" value="1"/>
</dbReference>
<dbReference type="InterPro" id="IPR012798">
    <property type="entry name" value="Cbl_synth_CobG-like"/>
</dbReference>
<dbReference type="Gene3D" id="3.30.413.10">
    <property type="entry name" value="Sulfite Reductase Hemoprotein, domain 1"/>
    <property type="match status" value="1"/>
</dbReference>
<keyword evidence="4 9" id="KW-0560">Oxidoreductase</keyword>
<dbReference type="InterPro" id="IPR005117">
    <property type="entry name" value="NiRdtase/SiRdtase_haem-b_fer"/>
</dbReference>
<sequence>MNEPIVKGWCPGALRPMMSGDGLVVRVRPRGGRLTPTQAKGIAELSARHGNGLIDLSARANVQLRGVTEAAHGPLIEGLSALGLIDETTEAESRRNITVTPYWQDGDGVQEVVRSLTEALGHPGAPQTPGKFGYAVDCGAEPVLSETSADIRIERGPGGVLLVRADGMGSGAEATIESAARQALRLAEWFLETGGAPEGRGRMAAHLARGARLPELFTEIPALPRASAPAPAPGPLPLGYLVGFEFGQMAAETLSILAENGALRITPWRMILIEGATQAPAIPGLITDPADPMLRVTACTGAPGCPQALIETRPLARALSTSLASVGRLHVSGCAKGCAHPAPSALTLVGRTGGAIDLIRNGTAADTPSRTGLSPATLTATPALLTETEDAP</sequence>
<evidence type="ECO:0000256" key="5">
    <source>
        <dbReference type="ARBA" id="ARBA00023004"/>
    </source>
</evidence>
<keyword evidence="2" id="KW-0349">Heme</keyword>
<evidence type="ECO:0000256" key="6">
    <source>
        <dbReference type="ARBA" id="ARBA00023014"/>
    </source>
</evidence>
<dbReference type="EMBL" id="JAPDOG010000008">
    <property type="protein sequence ID" value="MCW3781991.1"/>
    <property type="molecule type" value="Genomic_DNA"/>
</dbReference>
<comment type="caution">
    <text evidence="9">The sequence shown here is derived from an EMBL/GenBank/DDBJ whole genome shotgun (WGS) entry which is preliminary data.</text>
</comment>
<gene>
    <name evidence="9" type="primary">cobG</name>
    <name evidence="9" type="ORF">OM960_10320</name>
</gene>
<protein>
    <submittedName>
        <fullName evidence="9">Precorrin-3B synthase</fullName>
        <ecNumber evidence="9">1.14.13.83</ecNumber>
    </submittedName>
</protein>
<evidence type="ECO:0000313" key="9">
    <source>
        <dbReference type="EMBL" id="MCW3781991.1"/>
    </source>
</evidence>
<reference evidence="9 10" key="1">
    <citation type="submission" date="2022-10" db="EMBL/GenBank/DDBJ databases">
        <title>Defluviimonas sp. CAU 1641 isolated from mud.</title>
        <authorList>
            <person name="Kim W."/>
        </authorList>
    </citation>
    <scope>NUCLEOTIDE SEQUENCE [LARGE SCALE GENOMIC DNA]</scope>
    <source>
        <strain evidence="9 10">CAU 1641</strain>
    </source>
</reference>
<accession>A0ABT3J2V7</accession>
<dbReference type="InterPro" id="IPR045854">
    <property type="entry name" value="NO2/SO3_Rdtase_4Fe4S_sf"/>
</dbReference>
<feature type="compositionally biased region" description="Polar residues" evidence="7">
    <location>
        <begin position="364"/>
        <end position="374"/>
    </location>
</feature>
<dbReference type="InterPro" id="IPR036136">
    <property type="entry name" value="Nit/Sulf_reduc_fer-like_dom_sf"/>
</dbReference>
<evidence type="ECO:0000259" key="8">
    <source>
        <dbReference type="Pfam" id="PF03460"/>
    </source>
</evidence>
<dbReference type="PANTHER" id="PTHR32439">
    <property type="entry name" value="FERREDOXIN--NITRITE REDUCTASE, CHLOROPLASTIC"/>
    <property type="match status" value="1"/>
</dbReference>
<evidence type="ECO:0000256" key="2">
    <source>
        <dbReference type="ARBA" id="ARBA00022617"/>
    </source>
</evidence>
<dbReference type="Proteomes" id="UP001207582">
    <property type="component" value="Unassembled WGS sequence"/>
</dbReference>
<evidence type="ECO:0000256" key="3">
    <source>
        <dbReference type="ARBA" id="ARBA00022723"/>
    </source>
</evidence>
<proteinExistence type="predicted"/>
<name>A0ABT3J2V7_9RHOB</name>
<keyword evidence="5" id="KW-0408">Iron</keyword>